<dbReference type="Gene3D" id="1.10.12.10">
    <property type="entry name" value="Lyase 2-enoyl-coa Hydratase, Chain A, domain 2"/>
    <property type="match status" value="1"/>
</dbReference>
<organism evidence="9 10">
    <name type="scientific">Rhodococcus triatomae</name>
    <dbReference type="NCBI Taxonomy" id="300028"/>
    <lineage>
        <taxon>Bacteria</taxon>
        <taxon>Bacillati</taxon>
        <taxon>Actinomycetota</taxon>
        <taxon>Actinomycetes</taxon>
        <taxon>Mycobacteriales</taxon>
        <taxon>Nocardiaceae</taxon>
        <taxon>Rhodococcus</taxon>
    </lineage>
</organism>
<dbReference type="GO" id="GO:0004300">
    <property type="term" value="F:enoyl-CoA hydratase activity"/>
    <property type="evidence" value="ECO:0007669"/>
    <property type="project" value="UniProtKB-EC"/>
</dbReference>
<dbReference type="SUPFAM" id="SSF52096">
    <property type="entry name" value="ClpP/crotonase"/>
    <property type="match status" value="1"/>
</dbReference>
<sequence>MSGAAPASADAGMRRDDAPVVLTELRGHVLIVTINRPEVRNAVNAAVAGGIGDALEAANTDPEVRAVVITGAGDQAFCGGGDLAEMAAGRSLQPGDPPRARWGFAGICAHPIDKPIVAAVNGFAIGGGTEIAMACDLVVADETARFSLPEVRNGFIASGGGAIWLAQRVPRAVAMEILLVGDRFDAEQAQRWGLVNRVVPRGGALSGALAVAEAVAANAPLAVQATKRLVAGIVDGEVVTDREAWARSAAEHAVIAQTADAAEGPRAFVEKRPPRWTGS</sequence>
<dbReference type="InterPro" id="IPR014748">
    <property type="entry name" value="Enoyl-CoA_hydra_C"/>
</dbReference>
<comment type="catalytic activity">
    <reaction evidence="6">
        <text>a (3S)-3-hydroxyacyl-CoA = a (2E)-enoyl-CoA + H2O</text>
        <dbReference type="Rhea" id="RHEA:16105"/>
        <dbReference type="ChEBI" id="CHEBI:15377"/>
        <dbReference type="ChEBI" id="CHEBI:57318"/>
        <dbReference type="ChEBI" id="CHEBI:58856"/>
        <dbReference type="EC" id="4.2.1.17"/>
    </reaction>
</comment>
<accession>A0A1G8GFT2</accession>
<dbReference type="RefSeq" id="WP_371842144.1">
    <property type="nucleotide sequence ID" value="NZ_CP048813.1"/>
</dbReference>
<dbReference type="InterPro" id="IPR001753">
    <property type="entry name" value="Enoyl-CoA_hydra/iso"/>
</dbReference>
<dbReference type="AlphaFoldDB" id="A0A1G8GFT2"/>
<evidence type="ECO:0000256" key="6">
    <source>
        <dbReference type="ARBA" id="ARBA00023709"/>
    </source>
</evidence>
<dbReference type="Pfam" id="PF00378">
    <property type="entry name" value="ECH_1"/>
    <property type="match status" value="1"/>
</dbReference>
<keyword evidence="5" id="KW-0456">Lyase</keyword>
<proteinExistence type="inferred from homology"/>
<dbReference type="Gene3D" id="3.90.226.10">
    <property type="entry name" value="2-enoyl-CoA Hydratase, Chain A, domain 1"/>
    <property type="match status" value="1"/>
</dbReference>
<dbReference type="PANTHER" id="PTHR11941">
    <property type="entry name" value="ENOYL-COA HYDRATASE-RELATED"/>
    <property type="match status" value="1"/>
</dbReference>
<evidence type="ECO:0000313" key="9">
    <source>
        <dbReference type="EMBL" id="SDH93206.1"/>
    </source>
</evidence>
<dbReference type="InterPro" id="IPR029045">
    <property type="entry name" value="ClpP/crotonase-like_dom_sf"/>
</dbReference>
<evidence type="ECO:0000256" key="3">
    <source>
        <dbReference type="ARBA" id="ARBA00022832"/>
    </source>
</evidence>
<evidence type="ECO:0000256" key="4">
    <source>
        <dbReference type="ARBA" id="ARBA00023098"/>
    </source>
</evidence>
<keyword evidence="4" id="KW-0443">Lipid metabolism</keyword>
<dbReference type="EMBL" id="FNDN01000004">
    <property type="protein sequence ID" value="SDH93206.1"/>
    <property type="molecule type" value="Genomic_DNA"/>
</dbReference>
<evidence type="ECO:0000313" key="10">
    <source>
        <dbReference type="Proteomes" id="UP000183263"/>
    </source>
</evidence>
<dbReference type="Proteomes" id="UP000183263">
    <property type="component" value="Unassembled WGS sequence"/>
</dbReference>
<evidence type="ECO:0000256" key="1">
    <source>
        <dbReference type="ARBA" id="ARBA00002994"/>
    </source>
</evidence>
<dbReference type="InterPro" id="IPR018376">
    <property type="entry name" value="Enoyl-CoA_hyd/isom_CS"/>
</dbReference>
<comment type="similarity">
    <text evidence="2 8">Belongs to the enoyl-CoA hydratase/isomerase family.</text>
</comment>
<reference evidence="9 10" key="1">
    <citation type="submission" date="2016-10" db="EMBL/GenBank/DDBJ databases">
        <authorList>
            <person name="de Groot N.N."/>
        </authorList>
    </citation>
    <scope>NUCLEOTIDE SEQUENCE [LARGE SCALE GENOMIC DNA]</scope>
    <source>
        <strain evidence="9 10">DSM 44892</strain>
    </source>
</reference>
<evidence type="ECO:0000256" key="2">
    <source>
        <dbReference type="ARBA" id="ARBA00005254"/>
    </source>
</evidence>
<evidence type="ECO:0000256" key="7">
    <source>
        <dbReference type="ARBA" id="ARBA00023717"/>
    </source>
</evidence>
<comment type="function">
    <text evidence="1">Could possibly oxidize fatty acids using specific components.</text>
</comment>
<dbReference type="PROSITE" id="PS00166">
    <property type="entry name" value="ENOYL_COA_HYDRATASE"/>
    <property type="match status" value="1"/>
</dbReference>
<dbReference type="PANTHER" id="PTHR11941:SF169">
    <property type="entry name" value="(7AS)-7A-METHYL-1,5-DIOXO-2,3,5,6,7,7A-HEXAHYDRO-1H-INDENE-CARBOXYL-COA HYDROLASE"/>
    <property type="match status" value="1"/>
</dbReference>
<protein>
    <submittedName>
        <fullName evidence="9">Crotonobetainyl-CoA hydratase</fullName>
    </submittedName>
</protein>
<dbReference type="CDD" id="cd06558">
    <property type="entry name" value="crotonase-like"/>
    <property type="match status" value="1"/>
</dbReference>
<keyword evidence="3" id="KW-0276">Fatty acid metabolism</keyword>
<evidence type="ECO:0000256" key="5">
    <source>
        <dbReference type="ARBA" id="ARBA00023239"/>
    </source>
</evidence>
<dbReference type="GO" id="GO:0006635">
    <property type="term" value="P:fatty acid beta-oxidation"/>
    <property type="evidence" value="ECO:0007669"/>
    <property type="project" value="TreeGrafter"/>
</dbReference>
<evidence type="ECO:0000256" key="8">
    <source>
        <dbReference type="RuleBase" id="RU003707"/>
    </source>
</evidence>
<keyword evidence="10" id="KW-1185">Reference proteome</keyword>
<comment type="catalytic activity">
    <reaction evidence="7">
        <text>a 4-saturated-(3S)-3-hydroxyacyl-CoA = a (3E)-enoyl-CoA + H2O</text>
        <dbReference type="Rhea" id="RHEA:20724"/>
        <dbReference type="ChEBI" id="CHEBI:15377"/>
        <dbReference type="ChEBI" id="CHEBI:58521"/>
        <dbReference type="ChEBI" id="CHEBI:137480"/>
        <dbReference type="EC" id="4.2.1.17"/>
    </reaction>
</comment>
<gene>
    <name evidence="9" type="ORF">SAMN05444695_10484</name>
</gene>
<name>A0A1G8GFT2_9NOCA</name>